<dbReference type="PANTHER" id="PTHR45745:SF1">
    <property type="entry name" value="PHOSPHOGLUCOMUTASE 2B-RELATED"/>
    <property type="match status" value="1"/>
</dbReference>
<evidence type="ECO:0000256" key="3">
    <source>
        <dbReference type="ARBA" id="ARBA00005164"/>
    </source>
</evidence>
<comment type="pathway">
    <text evidence="3">Glycolipid metabolism; diglucosyl-diacylglycerol biosynthesis.</text>
</comment>
<evidence type="ECO:0000256" key="8">
    <source>
        <dbReference type="ARBA" id="ARBA00022723"/>
    </source>
</evidence>
<evidence type="ECO:0000256" key="7">
    <source>
        <dbReference type="ARBA" id="ARBA00022553"/>
    </source>
</evidence>
<dbReference type="SUPFAM" id="SSF55957">
    <property type="entry name" value="Phosphoglucomutase, C-terminal domain"/>
    <property type="match status" value="1"/>
</dbReference>
<dbReference type="Pfam" id="PF02879">
    <property type="entry name" value="PGM_PMM_II"/>
    <property type="match status" value="1"/>
</dbReference>
<dbReference type="InterPro" id="IPR036900">
    <property type="entry name" value="A-D-PHexomutase_C_sf"/>
</dbReference>
<dbReference type="EC" id="5.4.2.2" evidence="6"/>
<comment type="pathway">
    <text evidence="4">Lipid metabolism.</text>
</comment>
<dbReference type="KEGG" id="tem:JW646_00845"/>
<dbReference type="InterPro" id="IPR005843">
    <property type="entry name" value="A-D-PHexomutase_C"/>
</dbReference>
<dbReference type="Gene3D" id="3.30.310.50">
    <property type="entry name" value="Alpha-D-phosphohexomutase, C-terminal domain"/>
    <property type="match status" value="1"/>
</dbReference>
<organism evidence="19 20">
    <name type="scientific">Terrisporobacter hibernicus</name>
    <dbReference type="NCBI Taxonomy" id="2813371"/>
    <lineage>
        <taxon>Bacteria</taxon>
        <taxon>Bacillati</taxon>
        <taxon>Bacillota</taxon>
        <taxon>Clostridia</taxon>
        <taxon>Peptostreptococcales</taxon>
        <taxon>Peptostreptococcaceae</taxon>
        <taxon>Terrisporobacter</taxon>
    </lineage>
</organism>
<evidence type="ECO:0000259" key="17">
    <source>
        <dbReference type="Pfam" id="PF02879"/>
    </source>
</evidence>
<evidence type="ECO:0000256" key="1">
    <source>
        <dbReference type="ARBA" id="ARBA00000443"/>
    </source>
</evidence>
<evidence type="ECO:0000256" key="4">
    <source>
        <dbReference type="ARBA" id="ARBA00005189"/>
    </source>
</evidence>
<evidence type="ECO:0000256" key="14">
    <source>
        <dbReference type="RuleBase" id="RU004326"/>
    </source>
</evidence>
<dbReference type="GO" id="GO:0005975">
    <property type="term" value="P:carbohydrate metabolic process"/>
    <property type="evidence" value="ECO:0007669"/>
    <property type="project" value="InterPro"/>
</dbReference>
<dbReference type="RefSeq" id="WP_228416234.1">
    <property type="nucleotide sequence ID" value="NZ_CP081135.1"/>
</dbReference>
<dbReference type="Gene3D" id="3.40.120.10">
    <property type="entry name" value="Alpha-D-Glucose-1,6-Bisphosphate, subunit A, domain 3"/>
    <property type="match status" value="3"/>
</dbReference>
<evidence type="ECO:0000313" key="19">
    <source>
        <dbReference type="EMBL" id="UEL48030.1"/>
    </source>
</evidence>
<keyword evidence="20" id="KW-1185">Reference proteome</keyword>
<dbReference type="PROSITE" id="PS00710">
    <property type="entry name" value="PGM_PMM"/>
    <property type="match status" value="1"/>
</dbReference>
<dbReference type="GO" id="GO:0004614">
    <property type="term" value="F:phosphoglucomutase activity"/>
    <property type="evidence" value="ECO:0007669"/>
    <property type="project" value="UniProtKB-EC"/>
</dbReference>
<dbReference type="InterPro" id="IPR016066">
    <property type="entry name" value="A-D-PHexomutase_CS"/>
</dbReference>
<dbReference type="InterPro" id="IPR005846">
    <property type="entry name" value="A-D-PHexomutase_a/b/a-III"/>
</dbReference>
<reference evidence="19 20" key="1">
    <citation type="journal article" date="2023" name="Int. J. Syst. Evol. Microbiol.">
        <title>Terrisporobacter hibernicus sp. nov., isolated from bovine faeces in Northern Ireland.</title>
        <authorList>
            <person name="Mitchell M."/>
            <person name="Nguyen S.V."/>
            <person name="Connor M."/>
            <person name="Fairley D.J."/>
            <person name="Donoghue O."/>
            <person name="Marshall H."/>
            <person name="Koolman L."/>
            <person name="McMullan G."/>
            <person name="Schaffer K.E."/>
            <person name="McGrath J.W."/>
            <person name="Fanning S."/>
        </authorList>
    </citation>
    <scope>NUCLEOTIDE SEQUENCE [LARGE SCALE GENOMIC DNA]</scope>
    <source>
        <strain evidence="19 20">MCA3</strain>
    </source>
</reference>
<keyword evidence="7" id="KW-0597">Phosphoprotein</keyword>
<comment type="similarity">
    <text evidence="5 14">Belongs to the phosphohexose mutase family.</text>
</comment>
<evidence type="ECO:0000256" key="10">
    <source>
        <dbReference type="ARBA" id="ARBA00023235"/>
    </source>
</evidence>
<keyword evidence="10" id="KW-0413">Isomerase</keyword>
<evidence type="ECO:0000256" key="5">
    <source>
        <dbReference type="ARBA" id="ARBA00010231"/>
    </source>
</evidence>
<dbReference type="Pfam" id="PF02880">
    <property type="entry name" value="PGM_PMM_III"/>
    <property type="match status" value="1"/>
</dbReference>
<dbReference type="PRINTS" id="PR00509">
    <property type="entry name" value="PGMPMM"/>
</dbReference>
<dbReference type="PANTHER" id="PTHR45745">
    <property type="entry name" value="PHOSPHOMANNOMUTASE 45A"/>
    <property type="match status" value="1"/>
</dbReference>
<keyword evidence="8 14" id="KW-0479">Metal-binding</keyword>
<evidence type="ECO:0000259" key="16">
    <source>
        <dbReference type="Pfam" id="PF02878"/>
    </source>
</evidence>
<proteinExistence type="inferred from homology"/>
<evidence type="ECO:0000256" key="9">
    <source>
        <dbReference type="ARBA" id="ARBA00022842"/>
    </source>
</evidence>
<accession>A0AAX2ZI09</accession>
<dbReference type="Pfam" id="PF00408">
    <property type="entry name" value="PGM_PMM_IV"/>
    <property type="match status" value="1"/>
</dbReference>
<dbReference type="CDD" id="cd05799">
    <property type="entry name" value="PGM2"/>
    <property type="match status" value="1"/>
</dbReference>
<dbReference type="Proteomes" id="UP001198983">
    <property type="component" value="Chromosome"/>
</dbReference>
<feature type="domain" description="Alpha-D-phosphohexomutase alpha/beta/alpha" evidence="18">
    <location>
        <begin position="325"/>
        <end position="451"/>
    </location>
</feature>
<evidence type="ECO:0000259" key="15">
    <source>
        <dbReference type="Pfam" id="PF00408"/>
    </source>
</evidence>
<feature type="domain" description="Alpha-D-phosphohexomutase C-terminal" evidence="15">
    <location>
        <begin position="507"/>
        <end position="543"/>
    </location>
</feature>
<dbReference type="SUPFAM" id="SSF53738">
    <property type="entry name" value="Phosphoglucomutase, first 3 domains"/>
    <property type="match status" value="3"/>
</dbReference>
<comment type="cofactor">
    <cofactor evidence="2">
        <name>Mg(2+)</name>
        <dbReference type="ChEBI" id="CHEBI:18420"/>
    </cofactor>
</comment>
<feature type="domain" description="Alpha-D-phosphohexomutase alpha/beta/alpha" evidence="17">
    <location>
        <begin position="208"/>
        <end position="312"/>
    </location>
</feature>
<dbReference type="GO" id="GO:0000287">
    <property type="term" value="F:magnesium ion binding"/>
    <property type="evidence" value="ECO:0007669"/>
    <property type="project" value="InterPro"/>
</dbReference>
<evidence type="ECO:0000256" key="6">
    <source>
        <dbReference type="ARBA" id="ARBA00012728"/>
    </source>
</evidence>
<feature type="domain" description="Alpha-D-phosphohexomutase alpha/beta/alpha" evidence="16">
    <location>
        <begin position="43"/>
        <end position="182"/>
    </location>
</feature>
<protein>
    <recommendedName>
        <fullName evidence="11">Phosphoglucomutase</fullName>
        <ecNumber evidence="6">5.4.2.2</ecNumber>
    </recommendedName>
    <alternativeName>
        <fullName evidence="13">Alpha-phosphoglucomutase</fullName>
    </alternativeName>
    <alternativeName>
        <fullName evidence="12">Glucose phosphomutase</fullName>
    </alternativeName>
</protein>
<dbReference type="InterPro" id="IPR016055">
    <property type="entry name" value="A-D-PHexomutase_a/b/a-I/II/III"/>
</dbReference>
<keyword evidence="9 14" id="KW-0460">Magnesium</keyword>
<evidence type="ECO:0000256" key="11">
    <source>
        <dbReference type="ARBA" id="ARBA00039995"/>
    </source>
</evidence>
<dbReference type="InterPro" id="IPR005845">
    <property type="entry name" value="A-D-PHexomutase_a/b/a-II"/>
</dbReference>
<dbReference type="InterPro" id="IPR005841">
    <property type="entry name" value="Alpha-D-phosphohexomutase_SF"/>
</dbReference>
<gene>
    <name evidence="19" type="ORF">JW646_00845</name>
</gene>
<dbReference type="Pfam" id="PF02878">
    <property type="entry name" value="PGM_PMM_I"/>
    <property type="match status" value="1"/>
</dbReference>
<evidence type="ECO:0000259" key="18">
    <source>
        <dbReference type="Pfam" id="PF02880"/>
    </source>
</evidence>
<dbReference type="EMBL" id="CP081135">
    <property type="protein sequence ID" value="UEL48030.1"/>
    <property type="molecule type" value="Genomic_DNA"/>
</dbReference>
<evidence type="ECO:0000313" key="20">
    <source>
        <dbReference type="Proteomes" id="UP001198983"/>
    </source>
</evidence>
<evidence type="ECO:0000256" key="13">
    <source>
        <dbReference type="ARBA" id="ARBA00041467"/>
    </source>
</evidence>
<dbReference type="GO" id="GO:0006166">
    <property type="term" value="P:purine ribonucleoside salvage"/>
    <property type="evidence" value="ECO:0007669"/>
    <property type="project" value="TreeGrafter"/>
</dbReference>
<evidence type="ECO:0000256" key="12">
    <source>
        <dbReference type="ARBA" id="ARBA00041398"/>
    </source>
</evidence>
<dbReference type="InterPro" id="IPR005844">
    <property type="entry name" value="A-D-PHexomutase_a/b/a-I"/>
</dbReference>
<sequence length="565" mass="63820">MAYRGKYNSWIDNKYFDKKTREELINLKHNEKEIEDRFYKDLEFGTAGLRGVIAAGTNRINKYTVRRATFGLANYILKNTTKEEQERGVVIAHDNRFMSREFCIEAANTLAACNIKAYVFKSLRTTPELSFAVRNLNAIAGIVITASHNPPEYNGYKVYWEDGAQVMPEIANAITEEINLIEDYSIIPTLTEENKDLVIILGEKQDTDFIEAVKTQVIRKELVRRLGKEFKIVYTPLCGTGNVPVKRALKEVGFENVLIVKEEEIPDPNFAGIEYPNPEDQRALTRGIELAKKEGANLVIATDPDCDRVGVAVKTTSGDYELLTGNQIGGMLTNYIIEGQKEEHKLRDNSVLIKTIVTSEFGADIANANNVEVINVLTGFKFIGEKIKSFEEKSNNTYLFGYEESYGYLVGTHARDKDGVVASLLISEMAAYYYSKDMSLYEGLQELYKKYGYFKEETISLTLAGIEGLEKIGEIISYFRNNDLESINNKKVVEIIDFADGIDDLPKANVIKYFLEDESWVAIRPSGTEPKLKFYLAVKGDDEDVCNNKLSGIKKSINEIINKLM</sequence>
<evidence type="ECO:0000256" key="2">
    <source>
        <dbReference type="ARBA" id="ARBA00001946"/>
    </source>
</evidence>
<comment type="catalytic activity">
    <reaction evidence="1">
        <text>alpha-D-glucose 1-phosphate = alpha-D-glucose 6-phosphate</text>
        <dbReference type="Rhea" id="RHEA:23536"/>
        <dbReference type="ChEBI" id="CHEBI:58225"/>
        <dbReference type="ChEBI" id="CHEBI:58601"/>
        <dbReference type="EC" id="5.4.2.2"/>
    </reaction>
</comment>
<name>A0AAX2ZI09_9FIRM</name>
<dbReference type="GO" id="GO:0008973">
    <property type="term" value="F:phosphopentomutase activity"/>
    <property type="evidence" value="ECO:0007669"/>
    <property type="project" value="TreeGrafter"/>
</dbReference>
<dbReference type="AlphaFoldDB" id="A0AAX2ZI09"/>